<sequence>MPSPPGRHWHHAVALIFVAFYAAYCRHSNKKVQRRCNTCENRCRICWSGWAMPSKNDGVKQGRERGRMQAQKLSGEMSIGDRRHTKVQLSQLWTRHRESRVAAVCSIANRFGISGERKTISCNLR</sequence>
<protein>
    <submittedName>
        <fullName evidence="2">Putative secreted protein</fullName>
    </submittedName>
</protein>
<organism evidence="2">
    <name type="scientific">Ixodes ricinus</name>
    <name type="common">Common tick</name>
    <name type="synonym">Acarus ricinus</name>
    <dbReference type="NCBI Taxonomy" id="34613"/>
    <lineage>
        <taxon>Eukaryota</taxon>
        <taxon>Metazoa</taxon>
        <taxon>Ecdysozoa</taxon>
        <taxon>Arthropoda</taxon>
        <taxon>Chelicerata</taxon>
        <taxon>Arachnida</taxon>
        <taxon>Acari</taxon>
        <taxon>Parasitiformes</taxon>
        <taxon>Ixodida</taxon>
        <taxon>Ixodoidea</taxon>
        <taxon>Ixodidae</taxon>
        <taxon>Ixodinae</taxon>
        <taxon>Ixodes</taxon>
    </lineage>
</organism>
<evidence type="ECO:0000313" key="2">
    <source>
        <dbReference type="EMBL" id="MXU91750.1"/>
    </source>
</evidence>
<feature type="transmembrane region" description="Helical" evidence="1">
    <location>
        <begin position="6"/>
        <end position="25"/>
    </location>
</feature>
<dbReference type="EMBL" id="GIFC01009667">
    <property type="protein sequence ID" value="MXU91750.1"/>
    <property type="molecule type" value="Transcribed_RNA"/>
</dbReference>
<evidence type="ECO:0000256" key="1">
    <source>
        <dbReference type="SAM" id="Phobius"/>
    </source>
</evidence>
<keyword evidence="1" id="KW-0472">Membrane</keyword>
<keyword evidence="1" id="KW-1133">Transmembrane helix</keyword>
<reference evidence="2" key="1">
    <citation type="submission" date="2019-12" db="EMBL/GenBank/DDBJ databases">
        <title>An insight into the sialome of adult female Ixodes ricinus ticks feeding for 6 days.</title>
        <authorList>
            <person name="Perner J."/>
            <person name="Ribeiro J.M.C."/>
        </authorList>
    </citation>
    <scope>NUCLEOTIDE SEQUENCE</scope>
    <source>
        <strain evidence="2">Semi-engorged</strain>
        <tissue evidence="2">Salivary glands</tissue>
    </source>
</reference>
<accession>A0A6B0UPH3</accession>
<keyword evidence="1" id="KW-0812">Transmembrane</keyword>
<dbReference type="AlphaFoldDB" id="A0A6B0UPH3"/>
<proteinExistence type="predicted"/>
<name>A0A6B0UPH3_IXORI</name>